<dbReference type="Gene3D" id="2.30.29.30">
    <property type="entry name" value="Pleckstrin-homology domain (PH domain)/Phosphotyrosine-binding domain (PTB)"/>
    <property type="match status" value="1"/>
</dbReference>
<dbReference type="Gene3D" id="2.30.29.150">
    <property type="match status" value="1"/>
</dbReference>
<dbReference type="Gene3D" id="3.40.350.10">
    <property type="entry name" value="Creatinase/prolidase N-terminal domain"/>
    <property type="match status" value="1"/>
</dbReference>
<dbReference type="AlphaFoldDB" id="A0A1B0AY34"/>
<dbReference type="GO" id="GO:0035101">
    <property type="term" value="C:FACT complex"/>
    <property type="evidence" value="ECO:0007669"/>
    <property type="project" value="UniProtKB-UniRule"/>
</dbReference>
<dbReference type="CDD" id="cd01091">
    <property type="entry name" value="CDC68-like"/>
    <property type="match status" value="1"/>
</dbReference>
<evidence type="ECO:0000256" key="11">
    <source>
        <dbReference type="SAM" id="Coils"/>
    </source>
</evidence>
<dbReference type="SMART" id="SM01287">
    <property type="entry name" value="Rtt106"/>
    <property type="match status" value="1"/>
</dbReference>
<keyword evidence="3 10" id="KW-0235">DNA replication</keyword>
<accession>A0A1B0AY34</accession>
<proteinExistence type="inferred from homology"/>
<keyword evidence="8 10" id="KW-0234">DNA repair</keyword>
<reference evidence="16" key="2">
    <citation type="submission" date="2020-05" db="UniProtKB">
        <authorList>
            <consortium name="EnsemblMetazoa"/>
        </authorList>
    </citation>
    <scope>IDENTIFICATION</scope>
    <source>
        <strain evidence="16">IAEA</strain>
    </source>
</reference>
<evidence type="ECO:0000256" key="5">
    <source>
        <dbReference type="ARBA" id="ARBA00023015"/>
    </source>
</evidence>
<feature type="compositionally biased region" description="Basic and acidic residues" evidence="12">
    <location>
        <begin position="1167"/>
        <end position="1176"/>
    </location>
</feature>
<feature type="compositionally biased region" description="Basic and acidic residues" evidence="12">
    <location>
        <begin position="1129"/>
        <end position="1153"/>
    </location>
</feature>
<keyword evidence="9 10" id="KW-0539">Nucleus</keyword>
<evidence type="ECO:0000256" key="7">
    <source>
        <dbReference type="ARBA" id="ARBA00023163"/>
    </source>
</evidence>
<dbReference type="Pfam" id="PF24824">
    <property type="entry name" value="PH_SPT16"/>
    <property type="match status" value="1"/>
</dbReference>
<dbReference type="SUPFAM" id="SSF55920">
    <property type="entry name" value="Creatinase/aminopeptidase"/>
    <property type="match status" value="1"/>
</dbReference>
<dbReference type="Pfam" id="PF00557">
    <property type="entry name" value="Peptidase_M24"/>
    <property type="match status" value="1"/>
</dbReference>
<dbReference type="InterPro" id="IPR013953">
    <property type="entry name" value="FACT_SPT16_M"/>
</dbReference>
<dbReference type="InterPro" id="IPR040258">
    <property type="entry name" value="Spt16"/>
</dbReference>
<dbReference type="EnsemblMetazoa" id="GPPI012577-RA">
    <property type="protein sequence ID" value="GPPI012577-PA"/>
    <property type="gene ID" value="GPPI012577"/>
</dbReference>
<dbReference type="FunFam" id="3.40.350.10:FF:000005">
    <property type="entry name" value="SPT16 homolog, facilitates chromatin-remodeling subunit"/>
    <property type="match status" value="1"/>
</dbReference>
<dbReference type="Pfam" id="PF14826">
    <property type="entry name" value="FACT-Spt16_Nlob"/>
    <property type="match status" value="1"/>
</dbReference>
<dbReference type="Pfam" id="PF08644">
    <property type="entry name" value="SPT16"/>
    <property type="match status" value="1"/>
</dbReference>
<comment type="subcellular location">
    <subcellularLocation>
        <location evidence="10">Nucleus</location>
    </subcellularLocation>
    <subcellularLocation>
        <location evidence="10">Chromosome</location>
    </subcellularLocation>
</comment>
<keyword evidence="7 10" id="KW-0804">Transcription</keyword>
<evidence type="ECO:0000259" key="15">
    <source>
        <dbReference type="SMART" id="SM01287"/>
    </source>
</evidence>
<dbReference type="EMBL" id="JXJN01005529">
    <property type="status" value="NOT_ANNOTATED_CDS"/>
    <property type="molecule type" value="Genomic_DNA"/>
</dbReference>
<feature type="domain" description="Histone chaperone RTT106/FACT complex subunit SPT16-like middle" evidence="15">
    <location>
        <begin position="819"/>
        <end position="909"/>
    </location>
</feature>
<evidence type="ECO:0000313" key="17">
    <source>
        <dbReference type="Proteomes" id="UP000092460"/>
    </source>
</evidence>
<evidence type="ECO:0000256" key="10">
    <source>
        <dbReference type="RuleBase" id="RU367052"/>
    </source>
</evidence>
<keyword evidence="2 10" id="KW-0158">Chromosome</keyword>
<comment type="similarity">
    <text evidence="1 10">Belongs to the peptidase M24 family. SPT16 subfamily.</text>
</comment>
<dbReference type="STRING" id="67801.A0A1B0AY34"/>
<dbReference type="FunFam" id="2.30.29.150:FF:000003">
    <property type="entry name" value="FACT complex subunit SPT16"/>
    <property type="match status" value="1"/>
</dbReference>
<organism evidence="16 17">
    <name type="scientific">Glossina palpalis gambiensis</name>
    <dbReference type="NCBI Taxonomy" id="67801"/>
    <lineage>
        <taxon>Eukaryota</taxon>
        <taxon>Metazoa</taxon>
        <taxon>Ecdysozoa</taxon>
        <taxon>Arthropoda</taxon>
        <taxon>Hexapoda</taxon>
        <taxon>Insecta</taxon>
        <taxon>Pterygota</taxon>
        <taxon>Neoptera</taxon>
        <taxon>Endopterygota</taxon>
        <taxon>Diptera</taxon>
        <taxon>Brachycera</taxon>
        <taxon>Muscomorpha</taxon>
        <taxon>Hippoboscoidea</taxon>
        <taxon>Glossinidae</taxon>
        <taxon>Glossina</taxon>
    </lineage>
</organism>
<name>A0A1B0AY34_9MUSC</name>
<dbReference type="PANTHER" id="PTHR13980">
    <property type="entry name" value="CDC68 RELATED"/>
    <property type="match status" value="1"/>
</dbReference>
<evidence type="ECO:0000256" key="8">
    <source>
        <dbReference type="ARBA" id="ARBA00023204"/>
    </source>
</evidence>
<keyword evidence="4 10" id="KW-0227">DNA damage</keyword>
<dbReference type="GO" id="GO:0031491">
    <property type="term" value="F:nucleosome binding"/>
    <property type="evidence" value="ECO:0007669"/>
    <property type="project" value="TreeGrafter"/>
</dbReference>
<keyword evidence="6 11" id="KW-0175">Coiled coil</keyword>
<sequence>MSNIVLDKENFLRRIKRLYDEWKEGTIAHDDSLKKVDCIMSAVGADEDVVYSKSTALQSWLLGYELTDTISVFSQDGIYFLTSKKKIEFLKQVQNSKSDGVPEIKLLVRDRQSNWCFQNDKDVANFEKLVNIMKSSKGGKVLGVFAKDGFPGEFCKSWKNVLKTAAFEQVDISGAVAYLMCPKDESEINNIRKASLVSVDLFNKYLKDQIMEIIDSDKKVKHLKLSEGVEAALSDKKYVSGVDSSLLEMCYPAIIQSGGNYSLKFSAMNDKNILHFGAIVCSLGTRYRSYCSNISRTFLVNPTDEMQDNYNFLVNVQEEILKMLKPGSKLSEIYDHTLEYVKKEKPKLLDNLTKNFGFALGIEFRENSIIIGPKCQAEVKKNMVFNVTVGIANLTNPDASEKEGKIYALLVGDTVLVGDQSPASIMTPSKKKIKNVGIFITDSEEDDDGDEKAKPKEDKGSEILGRSKRNAVLENKLRTETNTEDKRKQHQKELARILNEKARERLSKQGDAKEVEKVRKNTASYKSISQMPREPEVKELKLYVDKKYETVIMPIFGIPVPFHISTIKNISQSVEGEYTYLRINFFHPGASMGRNEGGSFPHPEATFVKEVTYRSSNVKEHGETSAPCSNLNNAFRLIKEVQKRFKTREAEEREKEDLVKQDTLILSQNKGNPKLKDLYIRPNIVTKRMTGSLEAHTNGFRYISVRGDKVDILYNNIKSAFFQPCDGEMIILLHFHLKHAIMFGKKKHVDVQFYTEVGEITTDLGKHQHMHERDDLAAEQAERELRHKLKTAFKSFCEKVEAMTKQQVEFDTPFRELGFPGAPFRSTVTLQPTSGSLVNLTEWPPFVITLDDVELVHFERVQFHLRNFDMVFVFKDYNKKVAMVNAIPMNLLDHVKEWLNSCDIRYTEGIQSLNWAKIMKTIIDDPEGFFEQGGWSFLDPESGSEEEDESAESEDDEAYEPTDIESDIESDEDDSEYSEASEDESDEESDELGSDEESGKDWSDLEREAAEEDRNHDYNAENKQNGKHQAKHSKSSKHSFSSSSSSGRSINLLIITTYLFLNDIFGVHNNSFITRRDRAVQEQNRKKHQKSSHTLNSASTSALMKSSKHTNSTTNSTHSSSMKSSHRDKHSDRSRDKHNSSSSHKDKGKDRSHDKGRHHSSSGHKRSRDDSRDNDRHKSKKSRH</sequence>
<feature type="domain" description="FACT complex subunit SPT16 N-terminal lobe" evidence="13">
    <location>
        <begin position="6"/>
        <end position="176"/>
    </location>
</feature>
<dbReference type="Pfam" id="PF08512">
    <property type="entry name" value="Rttp106-like_middle"/>
    <property type="match status" value="1"/>
</dbReference>
<dbReference type="Gene3D" id="3.90.230.10">
    <property type="entry name" value="Creatinase/methionine aminopeptidase superfamily"/>
    <property type="match status" value="1"/>
</dbReference>
<feature type="region of interest" description="Disordered" evidence="12">
    <location>
        <begin position="1079"/>
        <end position="1184"/>
    </location>
</feature>
<evidence type="ECO:0000259" key="13">
    <source>
        <dbReference type="SMART" id="SM01285"/>
    </source>
</evidence>
<feature type="compositionally biased region" description="Basic and acidic residues" evidence="12">
    <location>
        <begin position="997"/>
        <end position="1020"/>
    </location>
</feature>
<evidence type="ECO:0000256" key="2">
    <source>
        <dbReference type="ARBA" id="ARBA00022454"/>
    </source>
</evidence>
<dbReference type="GO" id="GO:0006281">
    <property type="term" value="P:DNA repair"/>
    <property type="evidence" value="ECO:0007669"/>
    <property type="project" value="UniProtKB-UniRule"/>
</dbReference>
<reference evidence="17" key="1">
    <citation type="submission" date="2015-01" db="EMBL/GenBank/DDBJ databases">
        <authorList>
            <person name="Aksoy S."/>
            <person name="Warren W."/>
            <person name="Wilson R.K."/>
        </authorList>
    </citation>
    <scope>NUCLEOTIDE SEQUENCE [LARGE SCALE GENOMIC DNA]</scope>
    <source>
        <strain evidence="17">IAEA</strain>
    </source>
</reference>
<dbReference type="InterPro" id="IPR000994">
    <property type="entry name" value="Pept_M24"/>
</dbReference>
<feature type="region of interest" description="Disordered" evidence="12">
    <location>
        <begin position="933"/>
        <end position="1047"/>
    </location>
</feature>
<dbReference type="GO" id="GO:0006260">
    <property type="term" value="P:DNA replication"/>
    <property type="evidence" value="ECO:0007669"/>
    <property type="project" value="UniProtKB-KW"/>
</dbReference>
<dbReference type="Proteomes" id="UP000092460">
    <property type="component" value="Unassembled WGS sequence"/>
</dbReference>
<feature type="compositionally biased region" description="Basic residues" evidence="12">
    <location>
        <begin position="1154"/>
        <end position="1166"/>
    </location>
</feature>
<feature type="compositionally biased region" description="Basic residues" evidence="12">
    <location>
        <begin position="1025"/>
        <end position="1037"/>
    </location>
</feature>
<keyword evidence="17" id="KW-1185">Reference proteome</keyword>
<evidence type="ECO:0000256" key="1">
    <source>
        <dbReference type="ARBA" id="ARBA00010779"/>
    </source>
</evidence>
<feature type="compositionally biased region" description="Polar residues" evidence="12">
    <location>
        <begin position="1092"/>
        <end position="1103"/>
    </location>
</feature>
<comment type="function">
    <text evidence="10">Component of the FACT complex, a general chromatin factor that acts to reorganize nucleosomes. The FACT complex is involved in multiple processes that require DNA as a template such as mRNA elongation, DNA replication and DNA repair. During transcription elongation the FACT complex acts as a histone chaperone that both destabilizes and restores nucleosomal structure. It facilitates the passage of RNA polymerase II and transcription by promoting the dissociation of one histone H2A-H2B dimer from the nucleosome, then subsequently promotes the reestablishment of the nucleosome following the passage of RNA polymerase II.</text>
</comment>
<dbReference type="InterPro" id="IPR011993">
    <property type="entry name" value="PH-like_dom_sf"/>
</dbReference>
<evidence type="ECO:0000256" key="4">
    <source>
        <dbReference type="ARBA" id="ARBA00022763"/>
    </source>
</evidence>
<dbReference type="Gene3D" id="2.30.29.210">
    <property type="entry name" value="FACT complex subunit Spt16p/Cdc68p"/>
    <property type="match status" value="1"/>
</dbReference>
<dbReference type="GO" id="GO:0032786">
    <property type="term" value="P:positive regulation of DNA-templated transcription, elongation"/>
    <property type="evidence" value="ECO:0007669"/>
    <property type="project" value="UniProtKB-ARBA"/>
</dbReference>
<dbReference type="InterPro" id="IPR029148">
    <property type="entry name" value="FACT-SPT16_Nlobe"/>
</dbReference>
<protein>
    <recommendedName>
        <fullName evidence="10">FACT complex subunit</fullName>
    </recommendedName>
</protein>
<feature type="coiled-coil region" evidence="11">
    <location>
        <begin position="473"/>
        <end position="500"/>
    </location>
</feature>
<dbReference type="InterPro" id="IPR036005">
    <property type="entry name" value="Creatinase/aminopeptidase-like"/>
</dbReference>
<evidence type="ECO:0000256" key="12">
    <source>
        <dbReference type="SAM" id="MobiDB-lite"/>
    </source>
</evidence>
<evidence type="ECO:0000259" key="14">
    <source>
        <dbReference type="SMART" id="SM01286"/>
    </source>
</evidence>
<dbReference type="FunFam" id="2.30.29.30:FF:000017">
    <property type="entry name" value="FACT complex subunit SPT16"/>
    <property type="match status" value="1"/>
</dbReference>
<feature type="compositionally biased region" description="Low complexity" evidence="12">
    <location>
        <begin position="1109"/>
        <end position="1123"/>
    </location>
</feature>
<dbReference type="PANTHER" id="PTHR13980:SF15">
    <property type="entry name" value="FACT COMPLEX SUBUNIT SPT16"/>
    <property type="match status" value="1"/>
</dbReference>
<dbReference type="InterPro" id="IPR048969">
    <property type="entry name" value="FACT_SPT16_C"/>
</dbReference>
<evidence type="ECO:0000256" key="3">
    <source>
        <dbReference type="ARBA" id="ARBA00022705"/>
    </source>
</evidence>
<keyword evidence="5 10" id="KW-0805">Transcription regulation</keyword>
<dbReference type="FunFam" id="3.90.230.10:FF:000005">
    <property type="entry name" value="FACT complex subunit spt16"/>
    <property type="match status" value="1"/>
</dbReference>
<feature type="region of interest" description="Disordered" evidence="12">
    <location>
        <begin position="444"/>
        <end position="469"/>
    </location>
</feature>
<dbReference type="SMART" id="SM01285">
    <property type="entry name" value="FACT-Spt16_Nlob"/>
    <property type="match status" value="1"/>
</dbReference>
<dbReference type="InterPro" id="IPR033825">
    <property type="entry name" value="Spt16_M24"/>
</dbReference>
<feature type="compositionally biased region" description="Acidic residues" evidence="12">
    <location>
        <begin position="942"/>
        <end position="996"/>
    </location>
</feature>
<evidence type="ECO:0000256" key="9">
    <source>
        <dbReference type="ARBA" id="ARBA00023242"/>
    </source>
</evidence>
<dbReference type="FunFam" id="2.30.29.210:FF:000001">
    <property type="entry name" value="FACT complex subunit spt16"/>
    <property type="match status" value="1"/>
</dbReference>
<dbReference type="VEuPathDB" id="VectorBase:GPPI012577"/>
<evidence type="ECO:0000256" key="6">
    <source>
        <dbReference type="ARBA" id="ARBA00023054"/>
    </source>
</evidence>
<feature type="domain" description="FACT complex subunit SPT16 middle" evidence="14">
    <location>
        <begin position="542"/>
        <end position="702"/>
    </location>
</feature>
<dbReference type="InterPro" id="IPR029149">
    <property type="entry name" value="Creatin/AminoP/Spt16_N"/>
</dbReference>
<dbReference type="InterPro" id="IPR056595">
    <property type="entry name" value="Fact-SPT16_PH"/>
</dbReference>
<dbReference type="Pfam" id="PF21091">
    <property type="entry name" value="SPT16_C"/>
    <property type="match status" value="1"/>
</dbReference>
<dbReference type="SMART" id="SM01286">
    <property type="entry name" value="SPT16"/>
    <property type="match status" value="1"/>
</dbReference>
<dbReference type="GO" id="GO:0006368">
    <property type="term" value="P:transcription elongation by RNA polymerase II"/>
    <property type="evidence" value="ECO:0007669"/>
    <property type="project" value="TreeGrafter"/>
</dbReference>
<comment type="subunit">
    <text evidence="10">Component of the FACT complex.</text>
</comment>
<dbReference type="InterPro" id="IPR013719">
    <property type="entry name" value="RTT106/SPT16-like_middle_dom"/>
</dbReference>
<evidence type="ECO:0000313" key="16">
    <source>
        <dbReference type="EnsemblMetazoa" id="GPPI012577-PA"/>
    </source>
</evidence>
<feature type="compositionally biased region" description="Basic and acidic residues" evidence="12">
    <location>
        <begin position="451"/>
        <end position="461"/>
    </location>
</feature>